<dbReference type="InterPro" id="IPR011990">
    <property type="entry name" value="TPR-like_helical_dom_sf"/>
</dbReference>
<dbReference type="InterPro" id="IPR041664">
    <property type="entry name" value="AAA_16"/>
</dbReference>
<dbReference type="GO" id="GO:0005737">
    <property type="term" value="C:cytoplasm"/>
    <property type="evidence" value="ECO:0007669"/>
    <property type="project" value="TreeGrafter"/>
</dbReference>
<dbReference type="PANTHER" id="PTHR16305:SF35">
    <property type="entry name" value="TRANSCRIPTIONAL ACTIVATOR DOMAIN"/>
    <property type="match status" value="1"/>
</dbReference>
<dbReference type="EMBL" id="WBKG01000024">
    <property type="protein sequence ID" value="KAB1985729.1"/>
    <property type="molecule type" value="Genomic_DNA"/>
</dbReference>
<dbReference type="SMART" id="SM00028">
    <property type="entry name" value="TPR"/>
    <property type="match status" value="4"/>
</dbReference>
<sequence>MSVPHGPGSRDTAAMAGDFVGRADELASLARRIEAAADGTGSVVLLAGPAGIGKSTLAAEALRRHADPSGHTVVRGHCSRNEVAPPLWPWQRALRHAGVDPRLSAGQSVRTSFAPADAAEARFLELARMSEALTAAAAERPLFILLEDLHWADTASLDLLSQVARQGDNHGLLVLGTVREPVPDEAAGALTDLRRYGADTLRLTPFSKTEVAQCLGARAPGAMEAVEEAYRRTGGLPLLVATLRTYANENLGTVVSGLLAGLTAEQREVVRAAAVLGERLEPGLLAAVLPESDETVVAEALTAAWHAGFLTAAGTTADTGRAYLFAHDLVREEVLGRTAPAATRALHRAAAEALELEQASVGDPAEPARIAAHWQRAGREPAFRAAAARWSRTAAELARGQHAYDDAARHLAHAAAALTSADPDRAAVLVELARAEYLCGRYDACLRHCAEGATEAREAGRPELLADIALVLQGVSFPKASEAVIRLCRAALAVEDQPGAVRARLLAQLAAASADLGALDTAVEHARAAFALARSTGDPRAELDAARAVEMTLAHPNGTLERLRLGELTVTRAERLGDPLSAVMGHEWRVQAGYLLGRLDLVDQAVRGIGDIADRCGLPLARWHLLRVSAARAVLEGRFDAARQHNEDASELALASGDETAIAMNHVLRLQLALVRGDASELTEDIWPLLDRAPQLPLPLYQSVRGRALFLAGRLDEARETYARLRPMLPLPTVNPSWPAVLLHMVDLIALVGDAEGAQLVYDQLSTIRPYPGAVGAPTAYFSGTVSRDLGRLAAIAGRPAEAEELLREALRRNRALGARPDVALTCLDLATVLRDQGEHGARDALTEAAGLAGEALTTAGQLGQPGPAATAVRRLGEIAGLREETDPLTRREREIAEFVVRAHTNQEIAAHLFISERTVETHVSKILRKRGCANRTELVARWGADED</sequence>
<dbReference type="CDD" id="cd06170">
    <property type="entry name" value="LuxR_C_like"/>
    <property type="match status" value="1"/>
</dbReference>
<evidence type="ECO:0000313" key="4">
    <source>
        <dbReference type="EMBL" id="KAB1985729.1"/>
    </source>
</evidence>
<protein>
    <submittedName>
        <fullName evidence="4">AAA family ATPase</fullName>
    </submittedName>
</protein>
<dbReference type="SUPFAM" id="SSF48452">
    <property type="entry name" value="TPR-like"/>
    <property type="match status" value="1"/>
</dbReference>
<dbReference type="SMART" id="SM00421">
    <property type="entry name" value="HTH_LUXR"/>
    <property type="match status" value="1"/>
</dbReference>
<gene>
    <name evidence="4" type="ORF">F8144_25965</name>
</gene>
<dbReference type="GO" id="GO:0003677">
    <property type="term" value="F:DNA binding"/>
    <property type="evidence" value="ECO:0007669"/>
    <property type="project" value="InterPro"/>
</dbReference>
<keyword evidence="5" id="KW-1185">Reference proteome</keyword>
<dbReference type="PRINTS" id="PR00038">
    <property type="entry name" value="HTHLUXR"/>
</dbReference>
<name>A0A7J5DAD8_9ACTN</name>
<dbReference type="SUPFAM" id="SSF46894">
    <property type="entry name" value="C-terminal effector domain of the bipartite response regulators"/>
    <property type="match status" value="1"/>
</dbReference>
<dbReference type="InterPro" id="IPR000792">
    <property type="entry name" value="Tscrpt_reg_LuxR_C"/>
</dbReference>
<evidence type="ECO:0000256" key="2">
    <source>
        <dbReference type="ARBA" id="ARBA00022840"/>
    </source>
</evidence>
<proteinExistence type="predicted"/>
<dbReference type="GO" id="GO:0006355">
    <property type="term" value="P:regulation of DNA-templated transcription"/>
    <property type="evidence" value="ECO:0007669"/>
    <property type="project" value="InterPro"/>
</dbReference>
<dbReference type="Gene3D" id="3.40.50.300">
    <property type="entry name" value="P-loop containing nucleotide triphosphate hydrolases"/>
    <property type="match status" value="1"/>
</dbReference>
<dbReference type="Pfam" id="PF00196">
    <property type="entry name" value="GerE"/>
    <property type="match status" value="1"/>
</dbReference>
<evidence type="ECO:0000313" key="5">
    <source>
        <dbReference type="Proteomes" id="UP000442990"/>
    </source>
</evidence>
<dbReference type="SUPFAM" id="SSF52540">
    <property type="entry name" value="P-loop containing nucleoside triphosphate hydrolases"/>
    <property type="match status" value="1"/>
</dbReference>
<feature type="domain" description="HTH luxR-type" evidence="3">
    <location>
        <begin position="882"/>
        <end position="947"/>
    </location>
</feature>
<organism evidence="4 5">
    <name type="scientific">Streptomyces triticiradicis</name>
    <dbReference type="NCBI Taxonomy" id="2651189"/>
    <lineage>
        <taxon>Bacteria</taxon>
        <taxon>Bacillati</taxon>
        <taxon>Actinomycetota</taxon>
        <taxon>Actinomycetes</taxon>
        <taxon>Kitasatosporales</taxon>
        <taxon>Streptomycetaceae</taxon>
        <taxon>Streptomyces</taxon>
    </lineage>
</organism>
<dbReference type="GO" id="GO:0004016">
    <property type="term" value="F:adenylate cyclase activity"/>
    <property type="evidence" value="ECO:0007669"/>
    <property type="project" value="TreeGrafter"/>
</dbReference>
<dbReference type="InterPro" id="IPR016032">
    <property type="entry name" value="Sig_transdc_resp-reg_C-effctor"/>
</dbReference>
<dbReference type="InterPro" id="IPR036388">
    <property type="entry name" value="WH-like_DNA-bd_sf"/>
</dbReference>
<dbReference type="GO" id="GO:0005524">
    <property type="term" value="F:ATP binding"/>
    <property type="evidence" value="ECO:0007669"/>
    <property type="project" value="UniProtKB-KW"/>
</dbReference>
<dbReference type="AlphaFoldDB" id="A0A7J5DAD8"/>
<dbReference type="InterPro" id="IPR027417">
    <property type="entry name" value="P-loop_NTPase"/>
</dbReference>
<dbReference type="Pfam" id="PF13191">
    <property type="entry name" value="AAA_16"/>
    <property type="match status" value="1"/>
</dbReference>
<dbReference type="PANTHER" id="PTHR16305">
    <property type="entry name" value="TESTICULAR SOLUBLE ADENYLYL CYCLASE"/>
    <property type="match status" value="1"/>
</dbReference>
<dbReference type="Gene3D" id="1.10.10.10">
    <property type="entry name" value="Winged helix-like DNA-binding domain superfamily/Winged helix DNA-binding domain"/>
    <property type="match status" value="1"/>
</dbReference>
<evidence type="ECO:0000259" key="3">
    <source>
        <dbReference type="PROSITE" id="PS50043"/>
    </source>
</evidence>
<dbReference type="CDD" id="cd00267">
    <property type="entry name" value="ABC_ATPase"/>
    <property type="match status" value="1"/>
</dbReference>
<dbReference type="Gene3D" id="1.25.40.10">
    <property type="entry name" value="Tetratricopeptide repeat domain"/>
    <property type="match status" value="2"/>
</dbReference>
<comment type="caution">
    <text evidence="4">The sequence shown here is derived from an EMBL/GenBank/DDBJ whole genome shotgun (WGS) entry which is preliminary data.</text>
</comment>
<accession>A0A7J5DAD8</accession>
<keyword evidence="1" id="KW-0547">Nucleotide-binding</keyword>
<dbReference type="Proteomes" id="UP000442990">
    <property type="component" value="Unassembled WGS sequence"/>
</dbReference>
<dbReference type="PROSITE" id="PS50043">
    <property type="entry name" value="HTH_LUXR_2"/>
    <property type="match status" value="1"/>
</dbReference>
<keyword evidence="2" id="KW-0067">ATP-binding</keyword>
<evidence type="ECO:0000256" key="1">
    <source>
        <dbReference type="ARBA" id="ARBA00022741"/>
    </source>
</evidence>
<reference evidence="4 5" key="1">
    <citation type="submission" date="2019-09" db="EMBL/GenBank/DDBJ databases">
        <title>Isolation and identification of active actinomycetes.</title>
        <authorList>
            <person name="Yu Z."/>
            <person name="Han C."/>
            <person name="Yu B."/>
        </authorList>
    </citation>
    <scope>NUCLEOTIDE SEQUENCE [LARGE SCALE GENOMIC DNA]</scope>
    <source>
        <strain evidence="4 5">NEAU-H2</strain>
    </source>
</reference>
<dbReference type="InterPro" id="IPR019734">
    <property type="entry name" value="TPR_rpt"/>
</dbReference>